<sequence length="123" mass="14483">MDIDENTEDIDIARMLISINETVDRKIMEYLPFDMKKLEEIADEIYKKKGKIKNEDIVEVIKKLKSPKITRRLRKITDSKEGVEILGIILNRIVLERLGIKTRIDTKLIDRYIEKARNLEIKG</sequence>
<feature type="domain" description="DUF2666" evidence="1">
    <location>
        <begin position="1"/>
        <end position="116"/>
    </location>
</feature>
<keyword evidence="3" id="KW-1185">Reference proteome</keyword>
<dbReference type="EMBL" id="BFAX01000003">
    <property type="protein sequence ID" value="GBF36328.1"/>
    <property type="molecule type" value="Genomic_DNA"/>
</dbReference>
<protein>
    <recommendedName>
        <fullName evidence="1">DUF2666 domain-containing protein</fullName>
    </recommendedName>
</protein>
<organism evidence="2 3">
    <name type="scientific">Methanofervidicoccus abyssi</name>
    <dbReference type="NCBI Taxonomy" id="2082189"/>
    <lineage>
        <taxon>Archaea</taxon>
        <taxon>Methanobacteriati</taxon>
        <taxon>Methanobacteriota</taxon>
        <taxon>Methanomada group</taxon>
        <taxon>Methanococci</taxon>
        <taxon>Methanococcales</taxon>
        <taxon>Methanofervidicoccus</taxon>
    </lineage>
</organism>
<evidence type="ECO:0000313" key="2">
    <source>
        <dbReference type="EMBL" id="GBF36328.1"/>
    </source>
</evidence>
<dbReference type="Pfam" id="PF10869">
    <property type="entry name" value="DUF2666"/>
    <property type="match status" value="1"/>
</dbReference>
<dbReference type="InterPro" id="IPR022620">
    <property type="entry name" value="DUF2666"/>
</dbReference>
<gene>
    <name evidence="2" type="ORF">MHHB_P0558</name>
</gene>
<evidence type="ECO:0000259" key="1">
    <source>
        <dbReference type="Pfam" id="PF10869"/>
    </source>
</evidence>
<reference evidence="2 3" key="1">
    <citation type="journal article" date="2019" name="Int. J. Syst. Evol. Microbiol.">
        <title>Methanofervidicoccus abyssi gen. nov., sp. nov., a hydrogenotrophic methanogen, isolated from a hydrothermal vent chimney in the Mid-Cayman Spreading Center, the Caribbean Sea.</title>
        <authorList>
            <person name="Sakai S."/>
            <person name="Takaki Y."/>
            <person name="Miyazaki M."/>
            <person name="Ogawara M."/>
            <person name="Yanagawa K."/>
            <person name="Miyazaki J."/>
            <person name="Takai K."/>
        </authorList>
    </citation>
    <scope>NUCLEOTIDE SEQUENCE [LARGE SCALE GENOMIC DNA]</scope>
    <source>
        <strain evidence="2 3">HHB</strain>
    </source>
</reference>
<proteinExistence type="predicted"/>
<name>A0A401HQ00_9EURY</name>
<dbReference type="Proteomes" id="UP000290527">
    <property type="component" value="Unassembled WGS sequence"/>
</dbReference>
<dbReference type="AlphaFoldDB" id="A0A401HQ00"/>
<accession>A0A401HQ00</accession>
<evidence type="ECO:0000313" key="3">
    <source>
        <dbReference type="Proteomes" id="UP000290527"/>
    </source>
</evidence>
<comment type="caution">
    <text evidence="2">The sequence shown here is derived from an EMBL/GenBank/DDBJ whole genome shotgun (WGS) entry which is preliminary data.</text>
</comment>